<feature type="compositionally biased region" description="Polar residues" evidence="1">
    <location>
        <begin position="14"/>
        <end position="34"/>
    </location>
</feature>
<proteinExistence type="predicted"/>
<dbReference type="Proteomes" id="UP000639403">
    <property type="component" value="Unassembled WGS sequence"/>
</dbReference>
<reference evidence="2" key="1">
    <citation type="submission" date="2020-11" db="EMBL/GenBank/DDBJ databases">
        <authorList>
            <person name="Koelle M."/>
            <person name="Horta M.A.C."/>
            <person name="Nowrousian M."/>
            <person name="Ohm R.A."/>
            <person name="Benz P."/>
            <person name="Pilgard A."/>
        </authorList>
    </citation>
    <scope>NUCLEOTIDE SEQUENCE</scope>
    <source>
        <strain evidence="2">FPRL280</strain>
    </source>
</reference>
<protein>
    <submittedName>
        <fullName evidence="2">Uncharacterized protein</fullName>
    </submittedName>
</protein>
<gene>
    <name evidence="2" type="ORF">IEO21_10033</name>
</gene>
<comment type="caution">
    <text evidence="2">The sequence shown here is derived from an EMBL/GenBank/DDBJ whole genome shotgun (WGS) entry which is preliminary data.</text>
</comment>
<dbReference type="AlphaFoldDB" id="A0A8H7NT75"/>
<name>A0A8H7NT75_9APHY</name>
<organism evidence="2 3">
    <name type="scientific">Rhodonia placenta</name>
    <dbReference type="NCBI Taxonomy" id="104341"/>
    <lineage>
        <taxon>Eukaryota</taxon>
        <taxon>Fungi</taxon>
        <taxon>Dikarya</taxon>
        <taxon>Basidiomycota</taxon>
        <taxon>Agaricomycotina</taxon>
        <taxon>Agaricomycetes</taxon>
        <taxon>Polyporales</taxon>
        <taxon>Adustoporiaceae</taxon>
        <taxon>Rhodonia</taxon>
    </lineage>
</organism>
<reference evidence="2" key="2">
    <citation type="journal article" name="Front. Microbiol.">
        <title>Degradative Capacity of Two Strains of Rhodonia placenta: From Phenotype to Genotype.</title>
        <authorList>
            <person name="Kolle M."/>
            <person name="Horta M.A.C."/>
            <person name="Nowrousian M."/>
            <person name="Ohm R.A."/>
            <person name="Benz J.P."/>
            <person name="Pilgard A."/>
        </authorList>
    </citation>
    <scope>NUCLEOTIDE SEQUENCE</scope>
    <source>
        <strain evidence="2">FPRL280</strain>
    </source>
</reference>
<sequence length="302" mass="32813">MSPTWASEHLLRESTPTLLDDTGSSCSRESSPPATSIFAVSRAPSIYLGDDSKHISIGDRTRVGGVEPDAVDPSLEHVSRPLKWKRCADISTDDVRAKRARTSGTSSDESIADDSASLGLRHILVRECTSIRVAELDDVHAFSPHIDLHAPLAAIARPPKRRRCANTSSDEVRATRRRLSDSPSDASKIKDGVPFGPHPRCMITGCVSADVGACYVLPHEMPQPLIYKYCVIAEDEHLPDSCMTMGHPTTPSVMTAPCSYRSLGWHELKANIRLMILRADQKLSNSPSLTLSPQPPAAPSSF</sequence>
<feature type="region of interest" description="Disordered" evidence="1">
    <location>
        <begin position="159"/>
        <end position="191"/>
    </location>
</feature>
<dbReference type="EMBL" id="JADOXO010000632">
    <property type="protein sequence ID" value="KAF9801813.1"/>
    <property type="molecule type" value="Genomic_DNA"/>
</dbReference>
<feature type="region of interest" description="Disordered" evidence="1">
    <location>
        <begin position="1"/>
        <end position="36"/>
    </location>
</feature>
<evidence type="ECO:0000313" key="3">
    <source>
        <dbReference type="Proteomes" id="UP000639403"/>
    </source>
</evidence>
<accession>A0A8H7NT75</accession>
<evidence type="ECO:0000313" key="2">
    <source>
        <dbReference type="EMBL" id="KAF9801813.1"/>
    </source>
</evidence>
<evidence type="ECO:0000256" key="1">
    <source>
        <dbReference type="SAM" id="MobiDB-lite"/>
    </source>
</evidence>
<feature type="compositionally biased region" description="Basic and acidic residues" evidence="1">
    <location>
        <begin position="170"/>
        <end position="180"/>
    </location>
</feature>